<comment type="caution">
    <text evidence="3">The sequence shown here is derived from an EMBL/GenBank/DDBJ whole genome shotgun (WGS) entry which is preliminary data.</text>
</comment>
<evidence type="ECO:0000313" key="3">
    <source>
        <dbReference type="EMBL" id="RDI56020.1"/>
    </source>
</evidence>
<gene>
    <name evidence="3" type="ORF">DFR68_101857</name>
</gene>
<dbReference type="InterPro" id="IPR011251">
    <property type="entry name" value="Luciferase-like_dom"/>
</dbReference>
<accession>A0A370HGX2</accession>
<dbReference type="EMBL" id="QQAZ01000001">
    <property type="protein sequence ID" value="RDI56020.1"/>
    <property type="molecule type" value="Genomic_DNA"/>
</dbReference>
<feature type="domain" description="Luciferase-like" evidence="2">
    <location>
        <begin position="43"/>
        <end position="301"/>
    </location>
</feature>
<dbReference type="GO" id="GO:0016705">
    <property type="term" value="F:oxidoreductase activity, acting on paired donors, with incorporation or reduction of molecular oxygen"/>
    <property type="evidence" value="ECO:0007669"/>
    <property type="project" value="InterPro"/>
</dbReference>
<name>A0A370HGX2_9NOCA</name>
<dbReference type="SUPFAM" id="SSF51679">
    <property type="entry name" value="Bacterial luciferase-like"/>
    <property type="match status" value="1"/>
</dbReference>
<dbReference type="Proteomes" id="UP000255355">
    <property type="component" value="Unassembled WGS sequence"/>
</dbReference>
<evidence type="ECO:0000256" key="1">
    <source>
        <dbReference type="ARBA" id="ARBA00023002"/>
    </source>
</evidence>
<dbReference type="PANTHER" id="PTHR43244:SF1">
    <property type="entry name" value="5,10-METHYLENETETRAHYDROMETHANOPTERIN REDUCTASE"/>
    <property type="match status" value="1"/>
</dbReference>
<dbReference type="AlphaFoldDB" id="A0A370HGX2"/>
<keyword evidence="1" id="KW-0560">Oxidoreductase</keyword>
<dbReference type="InterPro" id="IPR036661">
    <property type="entry name" value="Luciferase-like_sf"/>
</dbReference>
<dbReference type="PANTHER" id="PTHR43244">
    <property type="match status" value="1"/>
</dbReference>
<keyword evidence="3" id="KW-0503">Monooxygenase</keyword>
<keyword evidence="4" id="KW-1185">Reference proteome</keyword>
<dbReference type="GO" id="GO:0004497">
    <property type="term" value="F:monooxygenase activity"/>
    <property type="evidence" value="ECO:0007669"/>
    <property type="project" value="UniProtKB-KW"/>
</dbReference>
<evidence type="ECO:0000259" key="2">
    <source>
        <dbReference type="Pfam" id="PF00296"/>
    </source>
</evidence>
<sequence>MAMCLSARSGGPIQALTATARCLMLCRMDIGIALPTMCRGYDRRSTVDWSRLADEGPVSSISCGERMTFHNPEMWTTLAAAAAVTERVRIIANVSVLPAHPVALVAKQAATIDVLSDGRFTLGVGVGGRTDDYRSLAAGFGHRHERLDRAVGELRSLWSGEPPSGATDPVGPACVQPGGPPVLAGALGPKSLARAAQWADGVVAFSVGGTPSEIAWSAEAARRAWADAGRDAPRLVSGCFYVLGVPEPDRVLRDFTSEYLGFLGAENAAGAAASMKTYDSDTLHRTLDAAEAAGLDEFILVPGSADIAVLEATLNLIGSR</sequence>
<proteinExistence type="predicted"/>
<reference evidence="3 4" key="1">
    <citation type="submission" date="2018-07" db="EMBL/GenBank/DDBJ databases">
        <title>Genomic Encyclopedia of Type Strains, Phase IV (KMG-IV): sequencing the most valuable type-strain genomes for metagenomic binning, comparative biology and taxonomic classification.</title>
        <authorList>
            <person name="Goeker M."/>
        </authorList>
    </citation>
    <scope>NUCLEOTIDE SEQUENCE [LARGE SCALE GENOMIC DNA]</scope>
    <source>
        <strain evidence="3 4">DSM 44952</strain>
    </source>
</reference>
<organism evidence="3 4">
    <name type="scientific">Nocardia mexicana</name>
    <dbReference type="NCBI Taxonomy" id="279262"/>
    <lineage>
        <taxon>Bacteria</taxon>
        <taxon>Bacillati</taxon>
        <taxon>Actinomycetota</taxon>
        <taxon>Actinomycetes</taxon>
        <taxon>Mycobacteriales</taxon>
        <taxon>Nocardiaceae</taxon>
        <taxon>Nocardia</taxon>
    </lineage>
</organism>
<dbReference type="Pfam" id="PF00296">
    <property type="entry name" value="Bac_luciferase"/>
    <property type="match status" value="1"/>
</dbReference>
<dbReference type="Gene3D" id="3.20.20.30">
    <property type="entry name" value="Luciferase-like domain"/>
    <property type="match status" value="1"/>
</dbReference>
<dbReference type="InterPro" id="IPR050564">
    <property type="entry name" value="F420-G6PD/mer"/>
</dbReference>
<evidence type="ECO:0000313" key="4">
    <source>
        <dbReference type="Proteomes" id="UP000255355"/>
    </source>
</evidence>
<dbReference type="STRING" id="1210089.GCA_001613165_01857"/>
<protein>
    <submittedName>
        <fullName evidence="3">Alkanesulfonate monooxygenase SsuD/methylene tetrahydromethanopterin reductase-like flavin-dependent oxidoreductase (Luciferase family)</fullName>
    </submittedName>
</protein>